<organism evidence="3 4">
    <name type="scientific">Reticulomyxa filosa</name>
    <dbReference type="NCBI Taxonomy" id="46433"/>
    <lineage>
        <taxon>Eukaryota</taxon>
        <taxon>Sar</taxon>
        <taxon>Rhizaria</taxon>
        <taxon>Retaria</taxon>
        <taxon>Foraminifera</taxon>
        <taxon>Monothalamids</taxon>
        <taxon>Reticulomyxidae</taxon>
        <taxon>Reticulomyxa</taxon>
    </lineage>
</organism>
<dbReference type="InterPro" id="IPR036465">
    <property type="entry name" value="vWFA_dom_sf"/>
</dbReference>
<dbReference type="SUPFAM" id="SSF53300">
    <property type="entry name" value="vWA-like"/>
    <property type="match status" value="1"/>
</dbReference>
<dbReference type="Gene3D" id="3.40.50.410">
    <property type="entry name" value="von Willebrand factor, type A domain"/>
    <property type="match status" value="1"/>
</dbReference>
<feature type="compositionally biased region" description="Low complexity" evidence="1">
    <location>
        <begin position="295"/>
        <end position="311"/>
    </location>
</feature>
<dbReference type="Pfam" id="PF00092">
    <property type="entry name" value="VWA"/>
    <property type="match status" value="1"/>
</dbReference>
<dbReference type="EMBL" id="ASPP01019709">
    <property type="protein sequence ID" value="ETO14854.1"/>
    <property type="molecule type" value="Genomic_DNA"/>
</dbReference>
<dbReference type="InterPro" id="IPR002035">
    <property type="entry name" value="VWF_A"/>
</dbReference>
<evidence type="ECO:0000259" key="2">
    <source>
        <dbReference type="PROSITE" id="PS50234"/>
    </source>
</evidence>
<feature type="region of interest" description="Disordered" evidence="1">
    <location>
        <begin position="288"/>
        <end position="311"/>
    </location>
</feature>
<gene>
    <name evidence="3" type="ORF">RFI_22515</name>
</gene>
<name>X6MLY4_RETFI</name>
<evidence type="ECO:0000256" key="1">
    <source>
        <dbReference type="SAM" id="MobiDB-lite"/>
    </source>
</evidence>
<feature type="domain" description="VWFA" evidence="2">
    <location>
        <begin position="1"/>
        <end position="177"/>
    </location>
</feature>
<reference evidence="3 4" key="1">
    <citation type="journal article" date="2013" name="Curr. Biol.">
        <title>The Genome of the Foraminiferan Reticulomyxa filosa.</title>
        <authorList>
            <person name="Glockner G."/>
            <person name="Hulsmann N."/>
            <person name="Schleicher M."/>
            <person name="Noegel A.A."/>
            <person name="Eichinger L."/>
            <person name="Gallinger C."/>
            <person name="Pawlowski J."/>
            <person name="Sierra R."/>
            <person name="Euteneuer U."/>
            <person name="Pillet L."/>
            <person name="Moustafa A."/>
            <person name="Platzer M."/>
            <person name="Groth M."/>
            <person name="Szafranski K."/>
            <person name="Schliwa M."/>
        </authorList>
    </citation>
    <scope>NUCLEOTIDE SEQUENCE [LARGE SCALE GENOMIC DNA]</scope>
</reference>
<protein>
    <submittedName>
        <fullName evidence="3">von Willebrand factor type A domain-containing protein</fullName>
    </submittedName>
</protein>
<evidence type="ECO:0000313" key="4">
    <source>
        <dbReference type="Proteomes" id="UP000023152"/>
    </source>
</evidence>
<evidence type="ECO:0000313" key="3">
    <source>
        <dbReference type="EMBL" id="ETO14854.1"/>
    </source>
</evidence>
<dbReference type="AlphaFoldDB" id="X6MLY4"/>
<dbReference type="PROSITE" id="PS50234">
    <property type="entry name" value="VWFA"/>
    <property type="match status" value="1"/>
</dbReference>
<sequence>MEVAKSSLLSMLKQLKEDDWLSIVTFNTEANVAYPLTQWKQANAEDVKKKIGELKAGGGTDLGIAFLAAQHVFESQEVLRSNNVNDDKDKPVKASSHIENRIMFFTDMQPTSGETQKGGLFALADECGAKGVYTTFVGIGQDFGAELTQHITTNLRGGQYMTIRNAREFEDLMTENFDYSVFPVAFDFQLQLTDPVDAQKNAAADSHVNSFAIDHVYGTRLLSLTNFENALTGQTEVHTCNALLDLSQSDEELIQTTGVRKVVLLTHFTNLCRAILCRVPITNATGIPADPKLTDNPSVNSNADVNASSSNGESLLSIKDVIESFKHYYSTTSKALQDSSLDEQLLLLDSIAERFQ</sequence>
<comment type="caution">
    <text evidence="3">The sequence shown here is derived from an EMBL/GenBank/DDBJ whole genome shotgun (WGS) entry which is preliminary data.</text>
</comment>
<keyword evidence="4" id="KW-1185">Reference proteome</keyword>
<accession>X6MLY4</accession>
<dbReference type="Proteomes" id="UP000023152">
    <property type="component" value="Unassembled WGS sequence"/>
</dbReference>
<proteinExistence type="predicted"/>